<reference evidence="2" key="1">
    <citation type="submission" date="2021-01" db="EMBL/GenBank/DDBJ databases">
        <title>Adiantum capillus-veneris genome.</title>
        <authorList>
            <person name="Fang Y."/>
            <person name="Liao Q."/>
        </authorList>
    </citation>
    <scope>NUCLEOTIDE SEQUENCE</scope>
    <source>
        <strain evidence="2">H3</strain>
        <tissue evidence="2">Leaf</tissue>
    </source>
</reference>
<dbReference type="OrthoDB" id="5980302at2759"/>
<dbReference type="AlphaFoldDB" id="A0A9D4ZNS6"/>
<dbReference type="EMBL" id="JABFUD020000004">
    <property type="protein sequence ID" value="KAI5080497.1"/>
    <property type="molecule type" value="Genomic_DNA"/>
</dbReference>
<gene>
    <name evidence="2" type="ORF">GOP47_0003680</name>
</gene>
<accession>A0A9D4ZNS6</accession>
<evidence type="ECO:0000313" key="2">
    <source>
        <dbReference type="EMBL" id="KAI5080497.1"/>
    </source>
</evidence>
<feature type="region of interest" description="Disordered" evidence="1">
    <location>
        <begin position="56"/>
        <end position="95"/>
    </location>
</feature>
<comment type="caution">
    <text evidence="2">The sequence shown here is derived from an EMBL/GenBank/DDBJ whole genome shotgun (WGS) entry which is preliminary data.</text>
</comment>
<keyword evidence="3" id="KW-1185">Reference proteome</keyword>
<dbReference type="Proteomes" id="UP000886520">
    <property type="component" value="Chromosome 4"/>
</dbReference>
<feature type="compositionally biased region" description="Low complexity" evidence="1">
    <location>
        <begin position="56"/>
        <end position="81"/>
    </location>
</feature>
<organism evidence="2 3">
    <name type="scientific">Adiantum capillus-veneris</name>
    <name type="common">Maidenhair fern</name>
    <dbReference type="NCBI Taxonomy" id="13818"/>
    <lineage>
        <taxon>Eukaryota</taxon>
        <taxon>Viridiplantae</taxon>
        <taxon>Streptophyta</taxon>
        <taxon>Embryophyta</taxon>
        <taxon>Tracheophyta</taxon>
        <taxon>Polypodiopsida</taxon>
        <taxon>Polypodiidae</taxon>
        <taxon>Polypodiales</taxon>
        <taxon>Pteridineae</taxon>
        <taxon>Pteridaceae</taxon>
        <taxon>Vittarioideae</taxon>
        <taxon>Adiantum</taxon>
    </lineage>
</organism>
<proteinExistence type="predicted"/>
<evidence type="ECO:0000313" key="3">
    <source>
        <dbReference type="Proteomes" id="UP000886520"/>
    </source>
</evidence>
<evidence type="ECO:0000256" key="1">
    <source>
        <dbReference type="SAM" id="MobiDB-lite"/>
    </source>
</evidence>
<protein>
    <submittedName>
        <fullName evidence="2">Uncharacterized protein</fullName>
    </submittedName>
</protein>
<feature type="compositionally biased region" description="Polar residues" evidence="1">
    <location>
        <begin position="82"/>
        <end position="92"/>
    </location>
</feature>
<feature type="region of interest" description="Disordered" evidence="1">
    <location>
        <begin position="188"/>
        <end position="209"/>
    </location>
</feature>
<sequence>MSADCLLFASRLWTDAGVKIGQFGQVNAWDLKVPDTWASKSPTYVASMPTVRDLDSISSTRSSSRISTSAGTSGSRSTNSRQASRGSLSTPSVELMLEPKTNSYEHKYGEATKQDAKNTDDRMQYPYSFIANVLESGPPHLRLQSWFKPLQMAYNRKLPTKDLTPLGAAIPPHVSFIRKKCPRESLNAVAPPNCNRKKSKVQDSPPRLSLPRFRLNSTALTFTTIKSETSSGKSVSTVAYD</sequence>
<name>A0A9D4ZNS6_ADICA</name>